<dbReference type="CDD" id="cd02516">
    <property type="entry name" value="CDP-ME_synthetase"/>
    <property type="match status" value="1"/>
</dbReference>
<dbReference type="Pfam" id="PF01128">
    <property type="entry name" value="IspD"/>
    <property type="match status" value="1"/>
</dbReference>
<dbReference type="OrthoDB" id="9806837at2"/>
<evidence type="ECO:0000256" key="6">
    <source>
        <dbReference type="ARBA" id="ARBA00023229"/>
    </source>
</evidence>
<dbReference type="GO" id="GO:0019288">
    <property type="term" value="P:isopentenyl diphosphate biosynthetic process, methylerythritol 4-phosphate pathway"/>
    <property type="evidence" value="ECO:0007669"/>
    <property type="project" value="UniProtKB-UniRule"/>
</dbReference>
<dbReference type="FunFam" id="3.90.550.10:FF:000003">
    <property type="entry name" value="2-C-methyl-D-erythritol 4-phosphate cytidylyltransferase"/>
    <property type="match status" value="1"/>
</dbReference>
<sequence>MTEDTQQRIIGVIPAAGQGSRFQQQTPKQYLQIHGASVLEHSINALRSHPNVAAVVIAVQAPEHLLQQFPQLQQPDIHCVSGGSTRAASVLAGVEAALRLDATHVLVHDAARPCLPQAALQRLLNEGLAAKDGAILALPVADTIKRGNSQKQITASVARENLWRAQTPQLFGASTLAQALRKVGTDNPLITDEASAIEACGGSPLLVLGSEQNIKLTYPEDLALVSWYLTHQQEGQQQ</sequence>
<evidence type="ECO:0000256" key="7">
    <source>
        <dbReference type="HAMAP-Rule" id="MF_00108"/>
    </source>
</evidence>
<evidence type="ECO:0000256" key="5">
    <source>
        <dbReference type="ARBA" id="ARBA00022695"/>
    </source>
</evidence>
<gene>
    <name evidence="7" type="primary">ispD</name>
    <name evidence="8" type="ORF">CWI84_05985</name>
</gene>
<dbReference type="SUPFAM" id="SSF53448">
    <property type="entry name" value="Nucleotide-diphospho-sugar transferases"/>
    <property type="match status" value="1"/>
</dbReference>
<dbReference type="PANTHER" id="PTHR32125">
    <property type="entry name" value="2-C-METHYL-D-ERYTHRITOL 4-PHOSPHATE CYTIDYLYLTRANSFERASE, CHLOROPLASTIC"/>
    <property type="match status" value="1"/>
</dbReference>
<organism evidence="8 9">
    <name type="scientific">Idiomarina tyrosinivorans</name>
    <dbReference type="NCBI Taxonomy" id="1445662"/>
    <lineage>
        <taxon>Bacteria</taxon>
        <taxon>Pseudomonadati</taxon>
        <taxon>Pseudomonadota</taxon>
        <taxon>Gammaproteobacteria</taxon>
        <taxon>Alteromonadales</taxon>
        <taxon>Idiomarinaceae</taxon>
        <taxon>Idiomarina</taxon>
    </lineage>
</organism>
<feature type="site" description="Transition state stabilizer" evidence="7">
    <location>
        <position position="28"/>
    </location>
</feature>
<dbReference type="NCBIfam" id="TIGR00453">
    <property type="entry name" value="ispD"/>
    <property type="match status" value="1"/>
</dbReference>
<dbReference type="InterPro" id="IPR001228">
    <property type="entry name" value="IspD"/>
</dbReference>
<comment type="pathway">
    <text evidence="2 7">Isoprenoid biosynthesis; isopentenyl diphosphate biosynthesis via DXP pathway; isopentenyl diphosphate from 1-deoxy-D-xylulose 5-phosphate: step 2/6.</text>
</comment>
<dbReference type="UniPathway" id="UPA00056">
    <property type="reaction ID" value="UER00093"/>
</dbReference>
<dbReference type="Proteomes" id="UP000287996">
    <property type="component" value="Unassembled WGS sequence"/>
</dbReference>
<feature type="site" description="Transition state stabilizer" evidence="7">
    <location>
        <position position="21"/>
    </location>
</feature>
<proteinExistence type="inferred from homology"/>
<evidence type="ECO:0000256" key="1">
    <source>
        <dbReference type="ARBA" id="ARBA00001282"/>
    </source>
</evidence>
<keyword evidence="5 7" id="KW-0548">Nucleotidyltransferase</keyword>
<protein>
    <recommendedName>
        <fullName evidence="7">2-C-methyl-D-erythritol 4-phosphate cytidylyltransferase</fullName>
        <ecNumber evidence="7">2.7.7.60</ecNumber>
    </recommendedName>
    <alternativeName>
        <fullName evidence="7">4-diphosphocytidyl-2C-methyl-D-erythritol synthase</fullName>
    </alternativeName>
    <alternativeName>
        <fullName evidence="7">MEP cytidylyltransferase</fullName>
        <shortName evidence="7">MCT</shortName>
    </alternativeName>
</protein>
<evidence type="ECO:0000256" key="2">
    <source>
        <dbReference type="ARBA" id="ARBA00004787"/>
    </source>
</evidence>
<comment type="caution">
    <text evidence="8">The sequence shown here is derived from an EMBL/GenBank/DDBJ whole genome shotgun (WGS) entry which is preliminary data.</text>
</comment>
<evidence type="ECO:0000256" key="4">
    <source>
        <dbReference type="ARBA" id="ARBA00022679"/>
    </source>
</evidence>
<dbReference type="HAMAP" id="MF_00108">
    <property type="entry name" value="IspD"/>
    <property type="match status" value="1"/>
</dbReference>
<dbReference type="EMBL" id="PIQH01000004">
    <property type="protein sequence ID" value="RUO80607.1"/>
    <property type="molecule type" value="Genomic_DNA"/>
</dbReference>
<keyword evidence="6 7" id="KW-0414">Isoprene biosynthesis</keyword>
<name>A0A432ZRS6_9GAMM</name>
<comment type="similarity">
    <text evidence="3 7">Belongs to the IspD/TarI cytidylyltransferase family. IspD subfamily.</text>
</comment>
<dbReference type="Gene3D" id="3.90.550.10">
    <property type="entry name" value="Spore Coat Polysaccharide Biosynthesis Protein SpsA, Chain A"/>
    <property type="match status" value="1"/>
</dbReference>
<keyword evidence="4 7" id="KW-0808">Transferase</keyword>
<dbReference type="RefSeq" id="WP_126841667.1">
    <property type="nucleotide sequence ID" value="NZ_PIQH01000004.1"/>
</dbReference>
<evidence type="ECO:0000313" key="8">
    <source>
        <dbReference type="EMBL" id="RUO80607.1"/>
    </source>
</evidence>
<keyword evidence="9" id="KW-1185">Reference proteome</keyword>
<dbReference type="InterPro" id="IPR018294">
    <property type="entry name" value="ISPD_synthase_CS"/>
</dbReference>
<dbReference type="PROSITE" id="PS01295">
    <property type="entry name" value="ISPD"/>
    <property type="match status" value="1"/>
</dbReference>
<feature type="site" description="Positions MEP for the nucleophilic attack" evidence="7">
    <location>
        <position position="159"/>
    </location>
</feature>
<comment type="function">
    <text evidence="7">Catalyzes the formation of 4-diphosphocytidyl-2-C-methyl-D-erythritol from CTP and 2-C-methyl-D-erythritol 4-phosphate (MEP).</text>
</comment>
<accession>A0A432ZRS6</accession>
<dbReference type="InterPro" id="IPR034683">
    <property type="entry name" value="IspD/TarI"/>
</dbReference>
<evidence type="ECO:0000256" key="3">
    <source>
        <dbReference type="ARBA" id="ARBA00009789"/>
    </source>
</evidence>
<dbReference type="InterPro" id="IPR029044">
    <property type="entry name" value="Nucleotide-diphossugar_trans"/>
</dbReference>
<comment type="catalytic activity">
    <reaction evidence="1 7">
        <text>2-C-methyl-D-erythritol 4-phosphate + CTP + H(+) = 4-CDP-2-C-methyl-D-erythritol + diphosphate</text>
        <dbReference type="Rhea" id="RHEA:13429"/>
        <dbReference type="ChEBI" id="CHEBI:15378"/>
        <dbReference type="ChEBI" id="CHEBI:33019"/>
        <dbReference type="ChEBI" id="CHEBI:37563"/>
        <dbReference type="ChEBI" id="CHEBI:57823"/>
        <dbReference type="ChEBI" id="CHEBI:58262"/>
        <dbReference type="EC" id="2.7.7.60"/>
    </reaction>
</comment>
<dbReference type="PANTHER" id="PTHR32125:SF4">
    <property type="entry name" value="2-C-METHYL-D-ERYTHRITOL 4-PHOSPHATE CYTIDYLYLTRANSFERASE, CHLOROPLASTIC"/>
    <property type="match status" value="1"/>
</dbReference>
<dbReference type="GO" id="GO:0050518">
    <property type="term" value="F:2-C-methyl-D-erythritol 4-phosphate cytidylyltransferase activity"/>
    <property type="evidence" value="ECO:0007669"/>
    <property type="project" value="UniProtKB-UniRule"/>
</dbReference>
<reference evidence="8 9" key="1">
    <citation type="journal article" date="2011" name="Front. Microbiol.">
        <title>Genomic signatures of strain selection and enhancement in Bacillus atrophaeus var. globigii, a historical biowarfare simulant.</title>
        <authorList>
            <person name="Gibbons H.S."/>
            <person name="Broomall S.M."/>
            <person name="McNew L.A."/>
            <person name="Daligault H."/>
            <person name="Chapman C."/>
            <person name="Bruce D."/>
            <person name="Karavis M."/>
            <person name="Krepps M."/>
            <person name="McGregor P.A."/>
            <person name="Hong C."/>
            <person name="Park K.H."/>
            <person name="Akmal A."/>
            <person name="Feldman A."/>
            <person name="Lin J.S."/>
            <person name="Chang W.E."/>
            <person name="Higgs B.W."/>
            <person name="Demirev P."/>
            <person name="Lindquist J."/>
            <person name="Liem A."/>
            <person name="Fochler E."/>
            <person name="Read T.D."/>
            <person name="Tapia R."/>
            <person name="Johnson S."/>
            <person name="Bishop-Lilly K.A."/>
            <person name="Detter C."/>
            <person name="Han C."/>
            <person name="Sozhamannan S."/>
            <person name="Rosenzweig C.N."/>
            <person name="Skowronski E.W."/>
        </authorList>
    </citation>
    <scope>NUCLEOTIDE SEQUENCE [LARGE SCALE GENOMIC DNA]</scope>
    <source>
        <strain evidence="8 9">CC-PW-9</strain>
    </source>
</reference>
<dbReference type="EC" id="2.7.7.60" evidence="7"/>
<evidence type="ECO:0000313" key="9">
    <source>
        <dbReference type="Proteomes" id="UP000287996"/>
    </source>
</evidence>
<feature type="site" description="Positions MEP for the nucleophilic attack" evidence="7">
    <location>
        <position position="215"/>
    </location>
</feature>
<dbReference type="AlphaFoldDB" id="A0A432ZRS6"/>
<dbReference type="InterPro" id="IPR050088">
    <property type="entry name" value="IspD/TarI_cytidylyltransf_bact"/>
</dbReference>